<evidence type="ECO:0000256" key="4">
    <source>
        <dbReference type="ARBA" id="ARBA00022679"/>
    </source>
</evidence>
<proteinExistence type="predicted"/>
<keyword evidence="2" id="KW-0813">Transport</keyword>
<keyword evidence="5" id="KW-0598">Phosphotransferase system</keyword>
<evidence type="ECO:0000256" key="3">
    <source>
        <dbReference type="ARBA" id="ARBA00022597"/>
    </source>
</evidence>
<organism evidence="8 9">
    <name type="scientific">Nesterenkonia aerolata</name>
    <dbReference type="NCBI Taxonomy" id="3074079"/>
    <lineage>
        <taxon>Bacteria</taxon>
        <taxon>Bacillati</taxon>
        <taxon>Actinomycetota</taxon>
        <taxon>Actinomycetes</taxon>
        <taxon>Micrococcales</taxon>
        <taxon>Micrococcaceae</taxon>
        <taxon>Nesterenkonia</taxon>
    </lineage>
</organism>
<evidence type="ECO:0000256" key="6">
    <source>
        <dbReference type="ARBA" id="ARBA00022777"/>
    </source>
</evidence>
<sequence length="180" mass="19142">METTAIPGVDDDTTFAKQCAPNPRPLREGHPLMDILTPCPGTVRALETVPDPLFAGGLVGPGAAVEPYDGTQHAMAPITGQLLKVHPHAYVVINEARLAVLVHLGIDTVSRRGDGFTVLKEEGDQVEAGTPVIEWDPVAVRTAGLSAVIPVVALEKTEDTVTDVLDGEIAAGQRLFRFHR</sequence>
<evidence type="ECO:0000259" key="7">
    <source>
        <dbReference type="PROSITE" id="PS51093"/>
    </source>
</evidence>
<evidence type="ECO:0000256" key="5">
    <source>
        <dbReference type="ARBA" id="ARBA00022683"/>
    </source>
</evidence>
<dbReference type="Gene3D" id="2.70.70.10">
    <property type="entry name" value="Glucose Permease (Domain IIA)"/>
    <property type="match status" value="1"/>
</dbReference>
<accession>A0ABU2DU54</accession>
<comment type="subcellular location">
    <subcellularLocation>
        <location evidence="1">Cytoplasm</location>
    </subcellularLocation>
</comment>
<dbReference type="PANTHER" id="PTHR45008">
    <property type="entry name" value="PTS SYSTEM GLUCOSE-SPECIFIC EIIA COMPONENT"/>
    <property type="match status" value="1"/>
</dbReference>
<keyword evidence="6" id="KW-0418">Kinase</keyword>
<dbReference type="EMBL" id="JAVKGR010000013">
    <property type="protein sequence ID" value="MDR8019926.1"/>
    <property type="molecule type" value="Genomic_DNA"/>
</dbReference>
<gene>
    <name evidence="8" type="ORF">RIL96_10165</name>
</gene>
<dbReference type="InterPro" id="IPR050890">
    <property type="entry name" value="PTS_EIIA_component"/>
</dbReference>
<dbReference type="InterPro" id="IPR011055">
    <property type="entry name" value="Dup_hybrid_motif"/>
</dbReference>
<dbReference type="Pfam" id="PF00358">
    <property type="entry name" value="PTS_EIIA_1"/>
    <property type="match status" value="1"/>
</dbReference>
<dbReference type="InterPro" id="IPR001127">
    <property type="entry name" value="PTS_EIIA_1_perm"/>
</dbReference>
<dbReference type="SUPFAM" id="SSF51261">
    <property type="entry name" value="Duplicated hybrid motif"/>
    <property type="match status" value="1"/>
</dbReference>
<feature type="domain" description="PTS EIIA type-1" evidence="7">
    <location>
        <begin position="51"/>
        <end position="155"/>
    </location>
</feature>
<evidence type="ECO:0000256" key="1">
    <source>
        <dbReference type="ARBA" id="ARBA00004496"/>
    </source>
</evidence>
<dbReference type="PROSITE" id="PS51093">
    <property type="entry name" value="PTS_EIIA_TYPE_1"/>
    <property type="match status" value="1"/>
</dbReference>
<protein>
    <submittedName>
        <fullName evidence="8">PTS glucose transporter subunit IIA</fullName>
    </submittedName>
</protein>
<comment type="caution">
    <text evidence="8">The sequence shown here is derived from an EMBL/GenBank/DDBJ whole genome shotgun (WGS) entry which is preliminary data.</text>
</comment>
<keyword evidence="3 8" id="KW-0762">Sugar transport</keyword>
<dbReference type="RefSeq" id="WP_310548913.1">
    <property type="nucleotide sequence ID" value="NZ_JAVKGR010000013.1"/>
</dbReference>
<reference evidence="8 9" key="1">
    <citation type="submission" date="2023-09" db="EMBL/GenBank/DDBJ databases">
        <title>Description of three actinobacteria isolated from air of manufacturing shop in a pharmaceutical factory.</title>
        <authorList>
            <person name="Zhang D.-F."/>
        </authorList>
    </citation>
    <scope>NUCLEOTIDE SEQUENCE [LARGE SCALE GENOMIC DNA]</scope>
    <source>
        <strain evidence="8 9">LY-0111</strain>
    </source>
</reference>
<dbReference type="Proteomes" id="UP001251870">
    <property type="component" value="Unassembled WGS sequence"/>
</dbReference>
<keyword evidence="4" id="KW-0808">Transferase</keyword>
<evidence type="ECO:0000313" key="8">
    <source>
        <dbReference type="EMBL" id="MDR8019926.1"/>
    </source>
</evidence>
<dbReference type="PANTHER" id="PTHR45008:SF1">
    <property type="entry name" value="PTS SYSTEM GLUCOSE-SPECIFIC EIIA COMPONENT"/>
    <property type="match status" value="1"/>
</dbReference>
<evidence type="ECO:0000313" key="9">
    <source>
        <dbReference type="Proteomes" id="UP001251870"/>
    </source>
</evidence>
<name>A0ABU2DU54_9MICC</name>
<evidence type="ECO:0000256" key="2">
    <source>
        <dbReference type="ARBA" id="ARBA00022448"/>
    </source>
</evidence>
<keyword evidence="9" id="KW-1185">Reference proteome</keyword>